<evidence type="ECO:0000256" key="5">
    <source>
        <dbReference type="ARBA" id="ARBA00022679"/>
    </source>
</evidence>
<evidence type="ECO:0000256" key="2">
    <source>
        <dbReference type="ARBA" id="ARBA00008711"/>
    </source>
</evidence>
<dbReference type="NCBIfam" id="TIGR00589">
    <property type="entry name" value="ogt"/>
    <property type="match status" value="1"/>
</dbReference>
<comment type="caution">
    <text evidence="10">The sequence shown here is derived from an EMBL/GenBank/DDBJ whole genome shotgun (WGS) entry which is preliminary data.</text>
</comment>
<dbReference type="PANTHER" id="PTHR10815:SF13">
    <property type="entry name" value="METHYLATED-DNA--PROTEIN-CYSTEINE METHYLTRANSFERASE"/>
    <property type="match status" value="1"/>
</dbReference>
<reference evidence="10" key="1">
    <citation type="submission" date="2019-03" db="EMBL/GenBank/DDBJ databases">
        <title>Lake Tanganyika Metagenome-Assembled Genomes (MAGs).</title>
        <authorList>
            <person name="Tran P."/>
        </authorList>
    </citation>
    <scope>NUCLEOTIDE SEQUENCE</scope>
    <source>
        <strain evidence="10">M_DeepCast_400m_m2_100</strain>
    </source>
</reference>
<organism evidence="10 11">
    <name type="scientific">Eiseniibacteriota bacterium</name>
    <dbReference type="NCBI Taxonomy" id="2212470"/>
    <lineage>
        <taxon>Bacteria</taxon>
        <taxon>Candidatus Eiseniibacteriota</taxon>
    </lineage>
</organism>
<comment type="catalytic activity">
    <reaction evidence="8">
        <text>a 6-O-methyl-2'-deoxyguanosine in DNA + L-cysteinyl-[protein] = S-methyl-L-cysteinyl-[protein] + a 2'-deoxyguanosine in DNA</text>
        <dbReference type="Rhea" id="RHEA:24000"/>
        <dbReference type="Rhea" id="RHEA-COMP:10131"/>
        <dbReference type="Rhea" id="RHEA-COMP:10132"/>
        <dbReference type="Rhea" id="RHEA-COMP:11367"/>
        <dbReference type="Rhea" id="RHEA-COMP:11368"/>
        <dbReference type="ChEBI" id="CHEBI:29950"/>
        <dbReference type="ChEBI" id="CHEBI:82612"/>
        <dbReference type="ChEBI" id="CHEBI:85445"/>
        <dbReference type="ChEBI" id="CHEBI:85448"/>
        <dbReference type="EC" id="2.1.1.63"/>
    </reaction>
</comment>
<dbReference type="GO" id="GO:0032259">
    <property type="term" value="P:methylation"/>
    <property type="evidence" value="ECO:0007669"/>
    <property type="project" value="UniProtKB-KW"/>
</dbReference>
<sequence length="120" mass="12974">MDFSLHLVDLSRCGPFQRQVLATEHAIPRGRVSTYRLIAARLGKPTGARAVGNALAGNPFPLIVPCHRAIRSDRELGGYQGGSEMKRALLEKEGIAFDSSGRVVCGSFFYGEAGRAARSR</sequence>
<dbReference type="EMBL" id="VGIY01000089">
    <property type="protein sequence ID" value="MBM3317201.1"/>
    <property type="molecule type" value="Genomic_DNA"/>
</dbReference>
<evidence type="ECO:0000256" key="8">
    <source>
        <dbReference type="ARBA" id="ARBA00049348"/>
    </source>
</evidence>
<evidence type="ECO:0000259" key="9">
    <source>
        <dbReference type="Pfam" id="PF01035"/>
    </source>
</evidence>
<protein>
    <recommendedName>
        <fullName evidence="3">methylated-DNA--[protein]-cysteine S-methyltransferase</fullName>
        <ecNumber evidence="3">2.1.1.63</ecNumber>
    </recommendedName>
</protein>
<comment type="catalytic activity">
    <reaction evidence="1">
        <text>a 4-O-methyl-thymidine in DNA + L-cysteinyl-[protein] = a thymidine in DNA + S-methyl-L-cysteinyl-[protein]</text>
        <dbReference type="Rhea" id="RHEA:53428"/>
        <dbReference type="Rhea" id="RHEA-COMP:10131"/>
        <dbReference type="Rhea" id="RHEA-COMP:10132"/>
        <dbReference type="Rhea" id="RHEA-COMP:13555"/>
        <dbReference type="Rhea" id="RHEA-COMP:13556"/>
        <dbReference type="ChEBI" id="CHEBI:29950"/>
        <dbReference type="ChEBI" id="CHEBI:82612"/>
        <dbReference type="ChEBI" id="CHEBI:137386"/>
        <dbReference type="ChEBI" id="CHEBI:137387"/>
        <dbReference type="EC" id="2.1.1.63"/>
    </reaction>
</comment>
<evidence type="ECO:0000256" key="3">
    <source>
        <dbReference type="ARBA" id="ARBA00011918"/>
    </source>
</evidence>
<dbReference type="AlphaFoldDB" id="A0A937XB43"/>
<proteinExistence type="inferred from homology"/>
<dbReference type="Gene3D" id="1.10.10.10">
    <property type="entry name" value="Winged helix-like DNA-binding domain superfamily/Winged helix DNA-binding domain"/>
    <property type="match status" value="1"/>
</dbReference>
<dbReference type="PANTHER" id="PTHR10815">
    <property type="entry name" value="METHYLATED-DNA--PROTEIN-CYSTEINE METHYLTRANSFERASE"/>
    <property type="match status" value="1"/>
</dbReference>
<dbReference type="InterPro" id="IPR036217">
    <property type="entry name" value="MethylDNA_cys_MeTrfase_DNAb"/>
</dbReference>
<comment type="similarity">
    <text evidence="2">Belongs to the MGMT family.</text>
</comment>
<dbReference type="Proteomes" id="UP000748308">
    <property type="component" value="Unassembled WGS sequence"/>
</dbReference>
<evidence type="ECO:0000313" key="11">
    <source>
        <dbReference type="Proteomes" id="UP000748308"/>
    </source>
</evidence>
<keyword evidence="5" id="KW-0808">Transferase</keyword>
<evidence type="ECO:0000256" key="1">
    <source>
        <dbReference type="ARBA" id="ARBA00001286"/>
    </source>
</evidence>
<dbReference type="GO" id="GO:0003908">
    <property type="term" value="F:methylated-DNA-[protein]-cysteine S-methyltransferase activity"/>
    <property type="evidence" value="ECO:0007669"/>
    <property type="project" value="UniProtKB-EC"/>
</dbReference>
<keyword evidence="6" id="KW-0227">DNA damage</keyword>
<dbReference type="CDD" id="cd06445">
    <property type="entry name" value="ATase"/>
    <property type="match status" value="1"/>
</dbReference>
<dbReference type="Pfam" id="PF01035">
    <property type="entry name" value="DNA_binding_1"/>
    <property type="match status" value="1"/>
</dbReference>
<dbReference type="InterPro" id="IPR014048">
    <property type="entry name" value="MethylDNA_cys_MeTrfase_DNA-bd"/>
</dbReference>
<gene>
    <name evidence="10" type="ORF">FJY75_05065</name>
</gene>
<evidence type="ECO:0000256" key="7">
    <source>
        <dbReference type="ARBA" id="ARBA00023204"/>
    </source>
</evidence>
<dbReference type="InterPro" id="IPR036388">
    <property type="entry name" value="WH-like_DNA-bd_sf"/>
</dbReference>
<dbReference type="SUPFAM" id="SSF46767">
    <property type="entry name" value="Methylated DNA-protein cysteine methyltransferase, C-terminal domain"/>
    <property type="match status" value="1"/>
</dbReference>
<name>A0A937XB43_UNCEI</name>
<evidence type="ECO:0000256" key="4">
    <source>
        <dbReference type="ARBA" id="ARBA00022603"/>
    </source>
</evidence>
<keyword evidence="4" id="KW-0489">Methyltransferase</keyword>
<dbReference type="FunFam" id="1.10.10.10:FF:000214">
    <property type="entry name" value="Methylated-DNA--protein-cysteine methyltransferase"/>
    <property type="match status" value="1"/>
</dbReference>
<keyword evidence="7" id="KW-0234">DNA repair</keyword>
<accession>A0A937XB43</accession>
<dbReference type="EC" id="2.1.1.63" evidence="3"/>
<dbReference type="GO" id="GO:0006281">
    <property type="term" value="P:DNA repair"/>
    <property type="evidence" value="ECO:0007669"/>
    <property type="project" value="UniProtKB-KW"/>
</dbReference>
<evidence type="ECO:0000256" key="6">
    <source>
        <dbReference type="ARBA" id="ARBA00022763"/>
    </source>
</evidence>
<evidence type="ECO:0000313" key="10">
    <source>
        <dbReference type="EMBL" id="MBM3317201.1"/>
    </source>
</evidence>
<feature type="domain" description="Methylated-DNA-[protein]-cysteine S-methyltransferase DNA binding" evidence="9">
    <location>
        <begin position="15"/>
        <end position="95"/>
    </location>
</feature>